<evidence type="ECO:0000256" key="9">
    <source>
        <dbReference type="ARBA" id="ARBA00022737"/>
    </source>
</evidence>
<dbReference type="OrthoDB" id="1895577at2759"/>
<dbReference type="Proteomes" id="UP000187203">
    <property type="component" value="Unassembled WGS sequence"/>
</dbReference>
<dbReference type="PANTHER" id="PTHR48005">
    <property type="entry name" value="LEUCINE RICH REPEAT KINASE 2"/>
    <property type="match status" value="1"/>
</dbReference>
<keyword evidence="15" id="KW-0675">Receptor</keyword>
<keyword evidence="3" id="KW-0723">Serine/threonine-protein kinase</keyword>
<dbReference type="InterPro" id="IPR008266">
    <property type="entry name" value="Tyr_kinase_AS"/>
</dbReference>
<keyword evidence="9" id="KW-0677">Repeat</keyword>
<comment type="catalytic activity">
    <reaction evidence="17">
        <text>L-threonyl-[protein] + ATP = O-phospho-L-threonyl-[protein] + ADP + H(+)</text>
        <dbReference type="Rhea" id="RHEA:46608"/>
        <dbReference type="Rhea" id="RHEA-COMP:11060"/>
        <dbReference type="Rhea" id="RHEA-COMP:11605"/>
        <dbReference type="ChEBI" id="CHEBI:15378"/>
        <dbReference type="ChEBI" id="CHEBI:30013"/>
        <dbReference type="ChEBI" id="CHEBI:30616"/>
        <dbReference type="ChEBI" id="CHEBI:61977"/>
        <dbReference type="ChEBI" id="CHEBI:456216"/>
        <dbReference type="EC" id="2.7.11.1"/>
    </reaction>
</comment>
<dbReference type="InterPro" id="IPR017441">
    <property type="entry name" value="Protein_kinase_ATP_BS"/>
</dbReference>
<sequence>MSCQVQFRQVYGVFLTLKSLDVNTNQLEGEIPDTISNLTNLGAISLFTNKFSGSISHDFGKNSPGLFYVSFSNNSFTGELPPELCSGFALQNLTVNGNNFTGSLPACLRNCTELLRVRFDGNQFTGNITNAFGIHPKVDYIAFSDNQFVGEISREWGDIPVAVGNLSLLFNLNLSRNHLTGDIPQIVGNLEKLQYLDLSGNKLAGDIPVDLEKCDPLLSLDLSHNNLSGQIPRQLGSLSNLQYLLDLSSNLVSGTIPQDLGKLASLEILNVSHNDLSGRIPTSFSTSMRSLLSFDFSYNELTGPIPTDGVFKNPNVSKEAFVGNSGLCGVAEGLIPFTDIIRATEDFNGKHCIGSGGSGNVYKAILPHGAQVVAVKKLNLSDSEEIQLNNQMFQNEIRMMMKVRHRNIVKLYGFYSSRELMYLVYEYVEKGSLRSMLYDEAECEVLGWPTRLKIVRGLAHAIAYLHHDCSPPIIHRDISLNNILVESGFEPKLSDFGIARLLNPHSTNRTAVVGSYGYIAPELALTMRITEKCDIYSFGVVALEIMLAKHPRDVLSSLSSNSNNQKLFLMDVLDQRIPPPNGQIAKQVVFAVTVGLACARIKPESRPQCVLWHKNCQREHKLAWMNLWG</sequence>
<dbReference type="PANTHER" id="PTHR48005:SF44">
    <property type="entry name" value="MDIS1-INTERACTING RECEPTOR LIKE KINASE 2-LIKE ISOFORM X1"/>
    <property type="match status" value="1"/>
</dbReference>
<keyword evidence="8" id="KW-0732">Signal</keyword>
<evidence type="ECO:0000256" key="11">
    <source>
        <dbReference type="ARBA" id="ARBA00022777"/>
    </source>
</evidence>
<dbReference type="Gene3D" id="3.80.10.10">
    <property type="entry name" value="Ribonuclease Inhibitor"/>
    <property type="match status" value="2"/>
</dbReference>
<comment type="subcellular location">
    <subcellularLocation>
        <location evidence="1">Membrane</location>
        <topology evidence="1">Single-pass type I membrane protein</topology>
    </subcellularLocation>
</comment>
<dbReference type="Pfam" id="PF00560">
    <property type="entry name" value="LRR_1"/>
    <property type="match status" value="7"/>
</dbReference>
<dbReference type="InterPro" id="IPR011009">
    <property type="entry name" value="Kinase-like_dom_sf"/>
</dbReference>
<evidence type="ECO:0000256" key="16">
    <source>
        <dbReference type="ARBA" id="ARBA00023180"/>
    </source>
</evidence>
<keyword evidence="7" id="KW-0812">Transmembrane</keyword>
<name>A0A1R3K7W7_9ROSI</name>
<keyword evidence="11" id="KW-0418">Kinase</keyword>
<dbReference type="Pfam" id="PF00069">
    <property type="entry name" value="Pkinase"/>
    <property type="match status" value="1"/>
</dbReference>
<keyword evidence="14" id="KW-0472">Membrane</keyword>
<evidence type="ECO:0000256" key="3">
    <source>
        <dbReference type="ARBA" id="ARBA00022527"/>
    </source>
</evidence>
<keyword evidence="12 19" id="KW-0067">ATP-binding</keyword>
<evidence type="ECO:0000256" key="18">
    <source>
        <dbReference type="ARBA" id="ARBA00048679"/>
    </source>
</evidence>
<dbReference type="PROSITE" id="PS00109">
    <property type="entry name" value="PROTEIN_KINASE_TYR"/>
    <property type="match status" value="1"/>
</dbReference>
<keyword evidence="22" id="KW-1185">Reference proteome</keyword>
<proteinExistence type="predicted"/>
<dbReference type="PRINTS" id="PR00019">
    <property type="entry name" value="LEURICHRPT"/>
</dbReference>
<keyword evidence="4" id="KW-0597">Phosphoprotein</keyword>
<feature type="domain" description="Protein kinase" evidence="20">
    <location>
        <begin position="347"/>
        <end position="623"/>
    </location>
</feature>
<dbReference type="InterPro" id="IPR001611">
    <property type="entry name" value="Leu-rich_rpt"/>
</dbReference>
<evidence type="ECO:0000256" key="1">
    <source>
        <dbReference type="ARBA" id="ARBA00004479"/>
    </source>
</evidence>
<dbReference type="Gene3D" id="1.10.510.10">
    <property type="entry name" value="Transferase(Phosphotransferase) domain 1"/>
    <property type="match status" value="1"/>
</dbReference>
<evidence type="ECO:0000256" key="6">
    <source>
        <dbReference type="ARBA" id="ARBA00022679"/>
    </source>
</evidence>
<reference evidence="22" key="1">
    <citation type="submission" date="2013-09" db="EMBL/GenBank/DDBJ databases">
        <title>Corchorus olitorius genome sequencing.</title>
        <authorList>
            <person name="Alam M."/>
            <person name="Haque M.S."/>
            <person name="Islam M.S."/>
            <person name="Emdad E.M."/>
            <person name="Islam M.M."/>
            <person name="Ahmed B."/>
            <person name="Halim A."/>
            <person name="Hossen Q.M.M."/>
            <person name="Hossain M.Z."/>
            <person name="Ahmed R."/>
            <person name="Khan M.M."/>
            <person name="Islam R."/>
            <person name="Rashid M.M."/>
            <person name="Khan S.A."/>
            <person name="Rahman M.S."/>
            <person name="Alam M."/>
            <person name="Yahiya A.S."/>
            <person name="Khan M.S."/>
            <person name="Azam M.S."/>
            <person name="Haque T."/>
            <person name="Lashkar M.Z.H."/>
            <person name="Akhand A.I."/>
            <person name="Morshed G."/>
            <person name="Roy S."/>
            <person name="Uddin K.S."/>
            <person name="Rabeya T."/>
            <person name="Hossain A.S."/>
            <person name="Chowdhury A."/>
            <person name="Snigdha A.R."/>
            <person name="Mortoza M.S."/>
            <person name="Matin S.A."/>
            <person name="Hoque S.M.E."/>
            <person name="Islam M.K."/>
            <person name="Roy D.K."/>
            <person name="Haider R."/>
            <person name="Moosa M.M."/>
            <person name="Elias S.M."/>
            <person name="Hasan A.M."/>
            <person name="Jahan S."/>
            <person name="Shafiuddin M."/>
            <person name="Mahmood N."/>
            <person name="Shommy N.S."/>
        </authorList>
    </citation>
    <scope>NUCLEOTIDE SEQUENCE [LARGE SCALE GENOMIC DNA]</scope>
    <source>
        <strain evidence="22">cv. O-4</strain>
    </source>
</reference>
<dbReference type="SUPFAM" id="SSF52058">
    <property type="entry name" value="L domain-like"/>
    <property type="match status" value="1"/>
</dbReference>
<keyword evidence="16" id="KW-0325">Glycoprotein</keyword>
<dbReference type="InterPro" id="IPR051420">
    <property type="entry name" value="Ser_Thr_Kinases_DiverseReg"/>
</dbReference>
<evidence type="ECO:0000256" key="4">
    <source>
        <dbReference type="ARBA" id="ARBA00022553"/>
    </source>
</evidence>
<evidence type="ECO:0000256" key="14">
    <source>
        <dbReference type="ARBA" id="ARBA00023136"/>
    </source>
</evidence>
<keyword evidence="10 19" id="KW-0547">Nucleotide-binding</keyword>
<dbReference type="FunFam" id="3.30.200.20:FF:000309">
    <property type="entry name" value="Leucine-rich repeat receptor protein kinase MSP1"/>
    <property type="match status" value="1"/>
</dbReference>
<organism evidence="21 22">
    <name type="scientific">Corchorus olitorius</name>
    <dbReference type="NCBI Taxonomy" id="93759"/>
    <lineage>
        <taxon>Eukaryota</taxon>
        <taxon>Viridiplantae</taxon>
        <taxon>Streptophyta</taxon>
        <taxon>Embryophyta</taxon>
        <taxon>Tracheophyta</taxon>
        <taxon>Spermatophyta</taxon>
        <taxon>Magnoliopsida</taxon>
        <taxon>eudicotyledons</taxon>
        <taxon>Gunneridae</taxon>
        <taxon>Pentapetalae</taxon>
        <taxon>rosids</taxon>
        <taxon>malvids</taxon>
        <taxon>Malvales</taxon>
        <taxon>Malvaceae</taxon>
        <taxon>Grewioideae</taxon>
        <taxon>Apeibeae</taxon>
        <taxon>Corchorus</taxon>
    </lineage>
</organism>
<dbReference type="SUPFAM" id="SSF56112">
    <property type="entry name" value="Protein kinase-like (PK-like)"/>
    <property type="match status" value="1"/>
</dbReference>
<dbReference type="FunFam" id="1.10.510.10:FF:001023">
    <property type="entry name" value="Os07g0541700 protein"/>
    <property type="match status" value="1"/>
</dbReference>
<dbReference type="EC" id="2.7.11.1" evidence="2"/>
<dbReference type="STRING" id="93759.A0A1R3K7W7"/>
<keyword evidence="5" id="KW-0433">Leucine-rich repeat</keyword>
<dbReference type="GO" id="GO:0004674">
    <property type="term" value="F:protein serine/threonine kinase activity"/>
    <property type="evidence" value="ECO:0007669"/>
    <property type="project" value="UniProtKB-KW"/>
</dbReference>
<evidence type="ECO:0000256" key="19">
    <source>
        <dbReference type="PROSITE-ProRule" id="PRU10141"/>
    </source>
</evidence>
<dbReference type="InterPro" id="IPR000719">
    <property type="entry name" value="Prot_kinase_dom"/>
</dbReference>
<feature type="binding site" evidence="19">
    <location>
        <position position="377"/>
    </location>
    <ligand>
        <name>ATP</name>
        <dbReference type="ChEBI" id="CHEBI:30616"/>
    </ligand>
</feature>
<evidence type="ECO:0000256" key="10">
    <source>
        <dbReference type="ARBA" id="ARBA00022741"/>
    </source>
</evidence>
<comment type="catalytic activity">
    <reaction evidence="18">
        <text>L-seryl-[protein] + ATP = O-phospho-L-seryl-[protein] + ADP + H(+)</text>
        <dbReference type="Rhea" id="RHEA:17989"/>
        <dbReference type="Rhea" id="RHEA-COMP:9863"/>
        <dbReference type="Rhea" id="RHEA-COMP:11604"/>
        <dbReference type="ChEBI" id="CHEBI:15378"/>
        <dbReference type="ChEBI" id="CHEBI:29999"/>
        <dbReference type="ChEBI" id="CHEBI:30616"/>
        <dbReference type="ChEBI" id="CHEBI:83421"/>
        <dbReference type="ChEBI" id="CHEBI:456216"/>
        <dbReference type="EC" id="2.7.11.1"/>
    </reaction>
</comment>
<evidence type="ECO:0000256" key="17">
    <source>
        <dbReference type="ARBA" id="ARBA00047899"/>
    </source>
</evidence>
<dbReference type="PROSITE" id="PS00107">
    <property type="entry name" value="PROTEIN_KINASE_ATP"/>
    <property type="match status" value="1"/>
</dbReference>
<dbReference type="PROSITE" id="PS50011">
    <property type="entry name" value="PROTEIN_KINASE_DOM"/>
    <property type="match status" value="1"/>
</dbReference>
<keyword evidence="6" id="KW-0808">Transferase</keyword>
<gene>
    <name evidence="21" type="ORF">COLO4_10593</name>
</gene>
<evidence type="ECO:0000256" key="8">
    <source>
        <dbReference type="ARBA" id="ARBA00022729"/>
    </source>
</evidence>
<accession>A0A1R3K7W7</accession>
<evidence type="ECO:0000256" key="5">
    <source>
        <dbReference type="ARBA" id="ARBA00022614"/>
    </source>
</evidence>
<protein>
    <recommendedName>
        <fullName evidence="2">non-specific serine/threonine protein kinase</fullName>
        <ecNumber evidence="2">2.7.11.1</ecNumber>
    </recommendedName>
</protein>
<comment type="caution">
    <text evidence="21">The sequence shown here is derived from an EMBL/GenBank/DDBJ whole genome shotgun (WGS) entry which is preliminary data.</text>
</comment>
<dbReference type="PROSITE" id="PS51450">
    <property type="entry name" value="LRR"/>
    <property type="match status" value="1"/>
</dbReference>
<evidence type="ECO:0000256" key="13">
    <source>
        <dbReference type="ARBA" id="ARBA00022989"/>
    </source>
</evidence>
<keyword evidence="13" id="KW-1133">Transmembrane helix</keyword>
<dbReference type="Gene3D" id="3.30.200.20">
    <property type="entry name" value="Phosphorylase Kinase, domain 1"/>
    <property type="match status" value="1"/>
</dbReference>
<dbReference type="AlphaFoldDB" id="A0A1R3K7W7"/>
<dbReference type="EMBL" id="AWUE01014544">
    <property type="protein sequence ID" value="OMP03181.1"/>
    <property type="molecule type" value="Genomic_DNA"/>
</dbReference>
<dbReference type="GO" id="GO:0016020">
    <property type="term" value="C:membrane"/>
    <property type="evidence" value="ECO:0007669"/>
    <property type="project" value="UniProtKB-SubCell"/>
</dbReference>
<dbReference type="GO" id="GO:0005524">
    <property type="term" value="F:ATP binding"/>
    <property type="evidence" value="ECO:0007669"/>
    <property type="project" value="UniProtKB-UniRule"/>
</dbReference>
<evidence type="ECO:0000256" key="15">
    <source>
        <dbReference type="ARBA" id="ARBA00023170"/>
    </source>
</evidence>
<evidence type="ECO:0000256" key="2">
    <source>
        <dbReference type="ARBA" id="ARBA00012513"/>
    </source>
</evidence>
<evidence type="ECO:0000256" key="7">
    <source>
        <dbReference type="ARBA" id="ARBA00022692"/>
    </source>
</evidence>
<evidence type="ECO:0000313" key="22">
    <source>
        <dbReference type="Proteomes" id="UP000187203"/>
    </source>
</evidence>
<dbReference type="InterPro" id="IPR032675">
    <property type="entry name" value="LRR_dom_sf"/>
</dbReference>
<evidence type="ECO:0000313" key="21">
    <source>
        <dbReference type="EMBL" id="OMP03181.1"/>
    </source>
</evidence>
<dbReference type="FunFam" id="3.80.10.10:FF:000095">
    <property type="entry name" value="LRR receptor-like serine/threonine-protein kinase GSO1"/>
    <property type="match status" value="1"/>
</dbReference>
<evidence type="ECO:0000256" key="12">
    <source>
        <dbReference type="ARBA" id="ARBA00022840"/>
    </source>
</evidence>
<evidence type="ECO:0000259" key="20">
    <source>
        <dbReference type="PROSITE" id="PS50011"/>
    </source>
</evidence>